<organism evidence="1 2">
    <name type="scientific">Armadillidium nasatum</name>
    <dbReference type="NCBI Taxonomy" id="96803"/>
    <lineage>
        <taxon>Eukaryota</taxon>
        <taxon>Metazoa</taxon>
        <taxon>Ecdysozoa</taxon>
        <taxon>Arthropoda</taxon>
        <taxon>Crustacea</taxon>
        <taxon>Multicrustacea</taxon>
        <taxon>Malacostraca</taxon>
        <taxon>Eumalacostraca</taxon>
        <taxon>Peracarida</taxon>
        <taxon>Isopoda</taxon>
        <taxon>Oniscidea</taxon>
        <taxon>Crinocheta</taxon>
        <taxon>Armadillidiidae</taxon>
        <taxon>Armadillidium</taxon>
    </lineage>
</organism>
<feature type="non-terminal residue" evidence="1">
    <location>
        <position position="67"/>
    </location>
</feature>
<evidence type="ECO:0000313" key="1">
    <source>
        <dbReference type="EMBL" id="KAB7508126.1"/>
    </source>
</evidence>
<dbReference type="OrthoDB" id="10308831at2759"/>
<gene>
    <name evidence="1" type="ORF">Anas_12697</name>
</gene>
<dbReference type="EMBL" id="SEYY01000051">
    <property type="protein sequence ID" value="KAB7508126.1"/>
    <property type="molecule type" value="Genomic_DNA"/>
</dbReference>
<evidence type="ECO:0000313" key="2">
    <source>
        <dbReference type="Proteomes" id="UP000326759"/>
    </source>
</evidence>
<proteinExistence type="predicted"/>
<sequence>MRRMILNIGSKFIVFSREIEETVSLALKEDISKFKLFCIGNPLKLEAENVDHILYGKELISFSIPSQ</sequence>
<name>A0A5N5TPP7_9CRUS</name>
<protein>
    <submittedName>
        <fullName evidence="1">Uncharacterized protein</fullName>
    </submittedName>
</protein>
<accession>A0A5N5TPP7</accession>
<keyword evidence="2" id="KW-1185">Reference proteome</keyword>
<dbReference type="AlphaFoldDB" id="A0A5N5TPP7"/>
<reference evidence="1 2" key="1">
    <citation type="journal article" date="2019" name="PLoS Biol.">
        <title>Sex chromosomes control vertical transmission of feminizing Wolbachia symbionts in an isopod.</title>
        <authorList>
            <person name="Becking T."/>
            <person name="Chebbi M.A."/>
            <person name="Giraud I."/>
            <person name="Moumen B."/>
            <person name="Laverre T."/>
            <person name="Caubet Y."/>
            <person name="Peccoud J."/>
            <person name="Gilbert C."/>
            <person name="Cordaux R."/>
        </authorList>
    </citation>
    <scope>NUCLEOTIDE SEQUENCE [LARGE SCALE GENOMIC DNA]</scope>
    <source>
        <strain evidence="1">ANa2</strain>
        <tissue evidence="1">Whole body excluding digestive tract and cuticle</tissue>
    </source>
</reference>
<comment type="caution">
    <text evidence="1">The sequence shown here is derived from an EMBL/GenBank/DDBJ whole genome shotgun (WGS) entry which is preliminary data.</text>
</comment>
<dbReference type="Proteomes" id="UP000326759">
    <property type="component" value="Unassembled WGS sequence"/>
</dbReference>